<gene>
    <name evidence="2" type="ORF">HU200_019341</name>
</gene>
<dbReference type="PANTHER" id="PTHR10797">
    <property type="entry name" value="CCR4-NOT TRANSCRIPTION COMPLEX SUBUNIT"/>
    <property type="match status" value="1"/>
</dbReference>
<reference evidence="2" key="1">
    <citation type="submission" date="2020-07" db="EMBL/GenBank/DDBJ databases">
        <title>Genome sequence and genetic diversity analysis of an under-domesticated orphan crop, white fonio (Digitaria exilis).</title>
        <authorList>
            <person name="Bennetzen J.L."/>
            <person name="Chen S."/>
            <person name="Ma X."/>
            <person name="Wang X."/>
            <person name="Yssel A.E.J."/>
            <person name="Chaluvadi S.R."/>
            <person name="Johnson M."/>
            <person name="Gangashetty P."/>
            <person name="Hamidou F."/>
            <person name="Sanogo M.D."/>
            <person name="Zwaenepoel A."/>
            <person name="Wallace J."/>
            <person name="Van De Peer Y."/>
            <person name="Van Deynze A."/>
        </authorList>
    </citation>
    <scope>NUCLEOTIDE SEQUENCE</scope>
    <source>
        <tissue evidence="2">Leaves</tissue>
    </source>
</reference>
<dbReference type="OrthoDB" id="690955at2759"/>
<dbReference type="InterPro" id="IPR012337">
    <property type="entry name" value="RNaseH-like_sf"/>
</dbReference>
<dbReference type="GO" id="GO:0003676">
    <property type="term" value="F:nucleic acid binding"/>
    <property type="evidence" value="ECO:0007669"/>
    <property type="project" value="InterPro"/>
</dbReference>
<evidence type="ECO:0000313" key="3">
    <source>
        <dbReference type="Proteomes" id="UP000636709"/>
    </source>
</evidence>
<keyword evidence="3" id="KW-1185">Reference proteome</keyword>
<protein>
    <submittedName>
        <fullName evidence="2">Uncharacterized protein</fullName>
    </submittedName>
</protein>
<dbReference type="AlphaFoldDB" id="A0A835F321"/>
<comment type="caution">
    <text evidence="2">The sequence shown here is derived from an EMBL/GenBank/DDBJ whole genome shotgun (WGS) entry which is preliminary data.</text>
</comment>
<accession>A0A835F321</accession>
<dbReference type="Proteomes" id="UP000636709">
    <property type="component" value="Unassembled WGS sequence"/>
</dbReference>
<evidence type="ECO:0000313" key="2">
    <source>
        <dbReference type="EMBL" id="KAF8726861.1"/>
    </source>
</evidence>
<dbReference type="EMBL" id="JACEFO010001646">
    <property type="protein sequence ID" value="KAF8726861.1"/>
    <property type="molecule type" value="Genomic_DNA"/>
</dbReference>
<evidence type="ECO:0000256" key="1">
    <source>
        <dbReference type="SAM" id="MobiDB-lite"/>
    </source>
</evidence>
<name>A0A835F321_9POAL</name>
<feature type="compositionally biased region" description="Basic residues" evidence="1">
    <location>
        <begin position="1"/>
        <end position="16"/>
    </location>
</feature>
<dbReference type="InterPro" id="IPR039637">
    <property type="entry name" value="CNOT7/CNOT8/Pop2"/>
</dbReference>
<dbReference type="GO" id="GO:0004535">
    <property type="term" value="F:poly(A)-specific ribonuclease activity"/>
    <property type="evidence" value="ECO:0007669"/>
    <property type="project" value="InterPro"/>
</dbReference>
<dbReference type="Gene3D" id="3.30.420.10">
    <property type="entry name" value="Ribonuclease H-like superfamily/Ribonuclease H"/>
    <property type="match status" value="2"/>
</dbReference>
<dbReference type="InterPro" id="IPR036397">
    <property type="entry name" value="RNaseH_sf"/>
</dbReference>
<dbReference type="GO" id="GO:0030014">
    <property type="term" value="C:CCR4-NOT complex"/>
    <property type="evidence" value="ECO:0007669"/>
    <property type="project" value="InterPro"/>
</dbReference>
<feature type="region of interest" description="Disordered" evidence="1">
    <location>
        <begin position="1"/>
        <end position="31"/>
    </location>
</feature>
<organism evidence="2 3">
    <name type="scientific">Digitaria exilis</name>
    <dbReference type="NCBI Taxonomy" id="1010633"/>
    <lineage>
        <taxon>Eukaryota</taxon>
        <taxon>Viridiplantae</taxon>
        <taxon>Streptophyta</taxon>
        <taxon>Embryophyta</taxon>
        <taxon>Tracheophyta</taxon>
        <taxon>Spermatophyta</taxon>
        <taxon>Magnoliopsida</taxon>
        <taxon>Liliopsida</taxon>
        <taxon>Poales</taxon>
        <taxon>Poaceae</taxon>
        <taxon>PACMAD clade</taxon>
        <taxon>Panicoideae</taxon>
        <taxon>Panicodae</taxon>
        <taxon>Paniceae</taxon>
        <taxon>Anthephorinae</taxon>
        <taxon>Digitaria</taxon>
    </lineage>
</organism>
<sequence>MQYSRRRSIERQRKKNMSPPPPRAESSASGCGKVWVHNQKAEQARILALVREFPIVAVKTSHDVPAQRTPPATPPGILNGSYEAVRASVESMRSAQLGLALANSGRRARVVLAALSVEPGTEPRRADPRGLCAALRVWCAIDAWPNGVLVTRDGAEDVAYVVRHLRGEALLPVREEFLQMCNAAFPALYDLKVMAEWATLNKEEAPLAGARRDAFRGFLALVRGKKHGGILDDYNAFLFGVGVADTMELMRFKKTIVEDVERLRQMKELFRKLYPGHDPEYPDRLPLC</sequence>
<dbReference type="SUPFAM" id="SSF53098">
    <property type="entry name" value="Ribonuclease H-like"/>
    <property type="match status" value="1"/>
</dbReference>
<proteinExistence type="predicted"/>